<comment type="caution">
    <text evidence="1">The sequence shown here is derived from an EMBL/GenBank/DDBJ whole genome shotgun (WGS) entry which is preliminary data.</text>
</comment>
<dbReference type="AlphaFoldDB" id="A0A8T0J3I1"/>
<proteinExistence type="predicted"/>
<dbReference type="EMBL" id="CM026421">
    <property type="protein sequence ID" value="KAG0590115.1"/>
    <property type="molecule type" value="Genomic_DNA"/>
</dbReference>
<sequence length="95" mass="10579">MRPACCRKWVSAASLEEAFNGSVSSSSSSPVLFLALVSRDVTAHVLRAVPTLAKWSLMFRQLKELKSFWVHSVMESGASLENRSIYFGALSRMRL</sequence>
<name>A0A8T0J3I1_CERPU</name>
<evidence type="ECO:0000313" key="1">
    <source>
        <dbReference type="EMBL" id="KAG0590115.1"/>
    </source>
</evidence>
<gene>
    <name evidence="1" type="ORF">KC19_1G072900</name>
</gene>
<accession>A0A8T0J3I1</accession>
<protein>
    <submittedName>
        <fullName evidence="1">Uncharacterized protein</fullName>
    </submittedName>
</protein>
<dbReference type="Proteomes" id="UP000822688">
    <property type="component" value="Chromosome 1"/>
</dbReference>
<reference evidence="1" key="1">
    <citation type="submission" date="2020-06" db="EMBL/GenBank/DDBJ databases">
        <title>WGS assembly of Ceratodon purpureus strain R40.</title>
        <authorList>
            <person name="Carey S.B."/>
            <person name="Jenkins J."/>
            <person name="Shu S."/>
            <person name="Lovell J.T."/>
            <person name="Sreedasyam A."/>
            <person name="Maumus F."/>
            <person name="Tiley G.P."/>
            <person name="Fernandez-Pozo N."/>
            <person name="Barry K."/>
            <person name="Chen C."/>
            <person name="Wang M."/>
            <person name="Lipzen A."/>
            <person name="Daum C."/>
            <person name="Saski C.A."/>
            <person name="Payton A.C."/>
            <person name="Mcbreen J.C."/>
            <person name="Conrad R.E."/>
            <person name="Kollar L.M."/>
            <person name="Olsson S."/>
            <person name="Huttunen S."/>
            <person name="Landis J.B."/>
            <person name="Wickett N.J."/>
            <person name="Johnson M.G."/>
            <person name="Rensing S.A."/>
            <person name="Grimwood J."/>
            <person name="Schmutz J."/>
            <person name="Mcdaniel S.F."/>
        </authorList>
    </citation>
    <scope>NUCLEOTIDE SEQUENCE</scope>
    <source>
        <strain evidence="1">R40</strain>
    </source>
</reference>
<keyword evidence="2" id="KW-1185">Reference proteome</keyword>
<organism evidence="1 2">
    <name type="scientific">Ceratodon purpureus</name>
    <name type="common">Fire moss</name>
    <name type="synonym">Dicranum purpureum</name>
    <dbReference type="NCBI Taxonomy" id="3225"/>
    <lineage>
        <taxon>Eukaryota</taxon>
        <taxon>Viridiplantae</taxon>
        <taxon>Streptophyta</taxon>
        <taxon>Embryophyta</taxon>
        <taxon>Bryophyta</taxon>
        <taxon>Bryophytina</taxon>
        <taxon>Bryopsida</taxon>
        <taxon>Dicranidae</taxon>
        <taxon>Pseudoditrichales</taxon>
        <taxon>Ditrichaceae</taxon>
        <taxon>Ceratodon</taxon>
    </lineage>
</organism>
<evidence type="ECO:0000313" key="2">
    <source>
        <dbReference type="Proteomes" id="UP000822688"/>
    </source>
</evidence>